<evidence type="ECO:0000259" key="2">
    <source>
        <dbReference type="Pfam" id="PF01593"/>
    </source>
</evidence>
<evidence type="ECO:0000256" key="1">
    <source>
        <dbReference type="SAM" id="SignalP"/>
    </source>
</evidence>
<evidence type="ECO:0000313" key="3">
    <source>
        <dbReference type="EMBL" id="RPB20179.1"/>
    </source>
</evidence>
<dbReference type="InParanoid" id="A0A3N4LFB8"/>
<reference evidence="3 4" key="1">
    <citation type="journal article" date="2018" name="Nat. Ecol. Evol.">
        <title>Pezizomycetes genomes reveal the molecular basis of ectomycorrhizal truffle lifestyle.</title>
        <authorList>
            <person name="Murat C."/>
            <person name="Payen T."/>
            <person name="Noel B."/>
            <person name="Kuo A."/>
            <person name="Morin E."/>
            <person name="Chen J."/>
            <person name="Kohler A."/>
            <person name="Krizsan K."/>
            <person name="Balestrini R."/>
            <person name="Da Silva C."/>
            <person name="Montanini B."/>
            <person name="Hainaut M."/>
            <person name="Levati E."/>
            <person name="Barry K.W."/>
            <person name="Belfiori B."/>
            <person name="Cichocki N."/>
            <person name="Clum A."/>
            <person name="Dockter R.B."/>
            <person name="Fauchery L."/>
            <person name="Guy J."/>
            <person name="Iotti M."/>
            <person name="Le Tacon F."/>
            <person name="Lindquist E.A."/>
            <person name="Lipzen A."/>
            <person name="Malagnac F."/>
            <person name="Mello A."/>
            <person name="Molinier V."/>
            <person name="Miyauchi S."/>
            <person name="Poulain J."/>
            <person name="Riccioni C."/>
            <person name="Rubini A."/>
            <person name="Sitrit Y."/>
            <person name="Splivallo R."/>
            <person name="Traeger S."/>
            <person name="Wang M."/>
            <person name="Zifcakova L."/>
            <person name="Wipf D."/>
            <person name="Zambonelli A."/>
            <person name="Paolocci F."/>
            <person name="Nowrousian M."/>
            <person name="Ottonello S."/>
            <person name="Baldrian P."/>
            <person name="Spatafora J.W."/>
            <person name="Henrissat B."/>
            <person name="Nagy L.G."/>
            <person name="Aury J.M."/>
            <person name="Wincker P."/>
            <person name="Grigoriev I.V."/>
            <person name="Bonfante P."/>
            <person name="Martin F.M."/>
        </authorList>
    </citation>
    <scope>NUCLEOTIDE SEQUENCE [LARGE SCALE GENOMIC DNA]</scope>
    <source>
        <strain evidence="3 4">ATCC MYA-4762</strain>
    </source>
</reference>
<dbReference type="EMBL" id="ML121576">
    <property type="protein sequence ID" value="RPB20179.1"/>
    <property type="molecule type" value="Genomic_DNA"/>
</dbReference>
<dbReference type="Gene3D" id="3.50.50.60">
    <property type="entry name" value="FAD/NAD(P)-binding domain"/>
    <property type="match status" value="1"/>
</dbReference>
<evidence type="ECO:0000313" key="4">
    <source>
        <dbReference type="Proteomes" id="UP000267821"/>
    </source>
</evidence>
<protein>
    <submittedName>
        <fullName evidence="3">Putative FAD dependent oxidoreductase</fullName>
    </submittedName>
</protein>
<accession>A0A3N4LFB8</accession>
<dbReference type="Gene3D" id="1.10.405.20">
    <property type="match status" value="1"/>
</dbReference>
<keyword evidence="4" id="KW-1185">Reference proteome</keyword>
<feature type="domain" description="Amine oxidase" evidence="2">
    <location>
        <begin position="54"/>
        <end position="298"/>
    </location>
</feature>
<dbReference type="OrthoDB" id="68575at2759"/>
<dbReference type="SUPFAM" id="SSF51905">
    <property type="entry name" value="FAD/NAD(P)-binding domain"/>
    <property type="match status" value="1"/>
</dbReference>
<dbReference type="InterPro" id="IPR002937">
    <property type="entry name" value="Amino_oxidase"/>
</dbReference>
<dbReference type="Proteomes" id="UP000267821">
    <property type="component" value="Unassembled WGS sequence"/>
</dbReference>
<dbReference type="GO" id="GO:0016491">
    <property type="term" value="F:oxidoreductase activity"/>
    <property type="evidence" value="ECO:0007669"/>
    <property type="project" value="InterPro"/>
</dbReference>
<dbReference type="Gene3D" id="3.30.70.1990">
    <property type="match status" value="1"/>
</dbReference>
<feature type="chain" id="PRO_5018021700" evidence="1">
    <location>
        <begin position="21"/>
        <end position="474"/>
    </location>
</feature>
<dbReference type="PANTHER" id="PTHR42923">
    <property type="entry name" value="PROTOPORPHYRINOGEN OXIDASE"/>
    <property type="match status" value="1"/>
</dbReference>
<dbReference type="AlphaFoldDB" id="A0A3N4LFB8"/>
<dbReference type="PANTHER" id="PTHR42923:SF26">
    <property type="entry name" value="FMN REDUCTASE LOT6, PUTATIVE (AFU_ORTHOLOGUE AFUA_7G06600)-RELATED"/>
    <property type="match status" value="1"/>
</dbReference>
<proteinExistence type="predicted"/>
<feature type="signal peptide" evidence="1">
    <location>
        <begin position="1"/>
        <end position="20"/>
    </location>
</feature>
<name>A0A3N4LFB8_9PEZI</name>
<keyword evidence="1" id="KW-0732">Signal</keyword>
<sequence length="474" mass="52208">MRSIYFQATGLLLQLACSTALVPRDNPSHNLAQHSNTITRDVAIIGGGSTGTFAAIKLLDQGHTVVVVEAKDRLGGHTETYHDPLTGTPIEMGVVVFHDLDIVKDYFARFNIALTKVDLFSSNTTYVNLATGQLAKGYVPPTPQALGAAIQNYAALLDRYSYIEGGFNLPYPVPQELVIPFGEFVEKHSLQALVQSVFMISQGLGDILNVPTIYVLQNFGLDVIRFAFLATGDNSQIYEKATAELAEKKSVLLNSYVLSADRNKRDQDGYLSVTVKTGKSPHHTVIRAKQILITIPPTMEKLAPFNLDTTEKSIFGKFKWVAYITGILKNVGIPLGTNLNNVNPANSYSLPKLPAPYGFFDTGVSGLTHVKYVSTSFINEKAAKKDILDALSRLKDNEVIACVKEGPEFVAYSDHSPFEMKVDRADIEGGFYERMYGLQGKRGTWWTGAAWLTQDSTLLWRFTEGVLARLVKEL</sequence>
<organism evidence="3 4">
    <name type="scientific">Terfezia boudieri ATCC MYA-4762</name>
    <dbReference type="NCBI Taxonomy" id="1051890"/>
    <lineage>
        <taxon>Eukaryota</taxon>
        <taxon>Fungi</taxon>
        <taxon>Dikarya</taxon>
        <taxon>Ascomycota</taxon>
        <taxon>Pezizomycotina</taxon>
        <taxon>Pezizomycetes</taxon>
        <taxon>Pezizales</taxon>
        <taxon>Pezizaceae</taxon>
        <taxon>Terfezia</taxon>
    </lineage>
</organism>
<dbReference type="InterPro" id="IPR050464">
    <property type="entry name" value="Zeta_carotene_desat/Oxidored"/>
</dbReference>
<dbReference type="Pfam" id="PF01593">
    <property type="entry name" value="Amino_oxidase"/>
    <property type="match status" value="1"/>
</dbReference>
<gene>
    <name evidence="3" type="ORF">L211DRAFT_572250</name>
</gene>
<dbReference type="InterPro" id="IPR036188">
    <property type="entry name" value="FAD/NAD-bd_sf"/>
</dbReference>